<dbReference type="Pfam" id="PF12237">
    <property type="entry name" value="PCIF1_WW"/>
    <property type="match status" value="1"/>
</dbReference>
<reference evidence="2 3" key="1">
    <citation type="submission" date="2016-02" db="EMBL/GenBank/DDBJ databases">
        <title>Genome analysis of coral dinoflagellate symbionts highlights evolutionary adaptations to a symbiotic lifestyle.</title>
        <authorList>
            <person name="Aranda M."/>
            <person name="Li Y."/>
            <person name="Liew Y.J."/>
            <person name="Baumgarten S."/>
            <person name="Simakov O."/>
            <person name="Wilson M."/>
            <person name="Piel J."/>
            <person name="Ashoor H."/>
            <person name="Bougouffa S."/>
            <person name="Bajic V.B."/>
            <person name="Ryu T."/>
            <person name="Ravasi T."/>
            <person name="Bayer T."/>
            <person name="Micklem G."/>
            <person name="Kim H."/>
            <person name="Bhak J."/>
            <person name="Lajeunesse T.C."/>
            <person name="Voolstra C.R."/>
        </authorList>
    </citation>
    <scope>NUCLEOTIDE SEQUENCE [LARGE SCALE GENOMIC DNA]</scope>
    <source>
        <strain evidence="2 3">CCMP2467</strain>
    </source>
</reference>
<dbReference type="OrthoDB" id="193787at2759"/>
<dbReference type="GO" id="GO:0099122">
    <property type="term" value="F:RNA polymerase II C-terminal domain binding"/>
    <property type="evidence" value="ECO:0007669"/>
    <property type="project" value="InterPro"/>
</dbReference>
<evidence type="ECO:0000259" key="1">
    <source>
        <dbReference type="Pfam" id="PF12237"/>
    </source>
</evidence>
<dbReference type="Proteomes" id="UP000186817">
    <property type="component" value="Unassembled WGS sequence"/>
</dbReference>
<dbReference type="InterPro" id="IPR039881">
    <property type="entry name" value="PCIF1-like"/>
</dbReference>
<evidence type="ECO:0000313" key="3">
    <source>
        <dbReference type="Proteomes" id="UP000186817"/>
    </source>
</evidence>
<dbReference type="PANTHER" id="PTHR21727:SF0">
    <property type="entry name" value="MRNA (2'-O-METHYLADENOSINE-N(6)-)-METHYLTRANSFERASE"/>
    <property type="match status" value="1"/>
</dbReference>
<dbReference type="OMA" id="THECYAS"/>
<dbReference type="GO" id="GO:0016422">
    <property type="term" value="F:mRNA (2'-O-methyladenosine-N6-)-methyltransferase activity"/>
    <property type="evidence" value="ECO:0007669"/>
    <property type="project" value="InterPro"/>
</dbReference>
<name>A0A1Q9BX52_SYMMI</name>
<dbReference type="InterPro" id="IPR022035">
    <property type="entry name" value="PCIF1_WW"/>
</dbReference>
<comment type="caution">
    <text evidence="2">The sequence shown here is derived from an EMBL/GenBank/DDBJ whole genome shotgun (WGS) entry which is preliminary data.</text>
</comment>
<dbReference type="EMBL" id="LSRX01002680">
    <property type="protein sequence ID" value="OLP75214.1"/>
    <property type="molecule type" value="Genomic_DNA"/>
</dbReference>
<feature type="domain" description="PCIF1 WW" evidence="1">
    <location>
        <begin position="13"/>
        <end position="158"/>
    </location>
</feature>
<gene>
    <name evidence="2" type="primary">PCIF1</name>
    <name evidence="2" type="ORF">AK812_SmicGene45026</name>
</gene>
<proteinExistence type="predicted"/>
<evidence type="ECO:0000313" key="2">
    <source>
        <dbReference type="EMBL" id="OLP75214.1"/>
    </source>
</evidence>
<keyword evidence="3" id="KW-1185">Reference proteome</keyword>
<dbReference type="AlphaFoldDB" id="A0A1Q9BX52"/>
<feature type="non-terminal residue" evidence="2">
    <location>
        <position position="1"/>
    </location>
</feature>
<accession>A0A1Q9BX52</accession>
<protein>
    <submittedName>
        <fullName evidence="2">Phosphorylated CTD-interacting factor 1</fullName>
    </submittedName>
</protein>
<dbReference type="PANTHER" id="PTHR21727">
    <property type="entry name" value="PHOSPHORYLATED CTD INTERACTING FACTOR 1"/>
    <property type="match status" value="1"/>
</dbReference>
<sequence>VTFIGLDPSKQGSQGGNMHAAAPESVFAWLRKEMGVSCELFASPLNCYFAQFYSAFPDVDSAFGSRGSFFEAAALPEGSYEVGPPYTEEVMDLMAKKLLALLRASGERPLSFVVFVPDWGDTCTALGLMSGEEFKAFRHFGHGSSYILARGREHEYISGVQFFHDSGDDASRRYYDVPHGTRVYVLQNSAGATRWPFTEEKQRALLSELAPAAQQNEKRL</sequence>
<organism evidence="2 3">
    <name type="scientific">Symbiodinium microadriaticum</name>
    <name type="common">Dinoflagellate</name>
    <name type="synonym">Zooxanthella microadriatica</name>
    <dbReference type="NCBI Taxonomy" id="2951"/>
    <lineage>
        <taxon>Eukaryota</taxon>
        <taxon>Sar</taxon>
        <taxon>Alveolata</taxon>
        <taxon>Dinophyceae</taxon>
        <taxon>Suessiales</taxon>
        <taxon>Symbiodiniaceae</taxon>
        <taxon>Symbiodinium</taxon>
    </lineage>
</organism>